<name>A0A9P5PAY9_9AGAR</name>
<dbReference type="OrthoDB" id="3260945at2759"/>
<organism evidence="3 4">
    <name type="scientific">Rhodocollybia butyracea</name>
    <dbReference type="NCBI Taxonomy" id="206335"/>
    <lineage>
        <taxon>Eukaryota</taxon>
        <taxon>Fungi</taxon>
        <taxon>Dikarya</taxon>
        <taxon>Basidiomycota</taxon>
        <taxon>Agaricomycotina</taxon>
        <taxon>Agaricomycetes</taxon>
        <taxon>Agaricomycetidae</taxon>
        <taxon>Agaricales</taxon>
        <taxon>Marasmiineae</taxon>
        <taxon>Omphalotaceae</taxon>
        <taxon>Rhodocollybia</taxon>
    </lineage>
</organism>
<sequence length="272" mass="30240">MCTATAGPYSLPVGVVVTPTKGLASNIMHVLKSFYFNIDTFAYTSDNLSTKQRASIDILKEITSCQYQIVCVDSEHLRKHEWFLIANSTTFRQNLIFACAEEGHVINEWGLTFQPMFRHIGTFFCGRLPSTISVFTMTATMQPGPPLLSVCSALGFIIPYLNQHCKTVIHAQTIDLGYRIFLYLLKLLPKSSNPLRRIRMYNSLASNSYNEKTIDTLDTDPHCQIVIATKAMSVGIHAEKLQDSISVGTSETHDCGKQEGGHAGQNHDELAC</sequence>
<feature type="compositionally biased region" description="Basic and acidic residues" evidence="1">
    <location>
        <begin position="251"/>
        <end position="272"/>
    </location>
</feature>
<proteinExistence type="predicted"/>
<dbReference type="Pfam" id="PF00270">
    <property type="entry name" value="DEAD"/>
    <property type="match status" value="1"/>
</dbReference>
<keyword evidence="4" id="KW-1185">Reference proteome</keyword>
<reference evidence="3" key="1">
    <citation type="submission" date="2020-11" db="EMBL/GenBank/DDBJ databases">
        <authorList>
            <consortium name="DOE Joint Genome Institute"/>
            <person name="Ahrendt S."/>
            <person name="Riley R."/>
            <person name="Andreopoulos W."/>
            <person name="Labutti K."/>
            <person name="Pangilinan J."/>
            <person name="Ruiz-Duenas F.J."/>
            <person name="Barrasa J.M."/>
            <person name="Sanchez-Garcia M."/>
            <person name="Camarero S."/>
            <person name="Miyauchi S."/>
            <person name="Serrano A."/>
            <person name="Linde D."/>
            <person name="Babiker R."/>
            <person name="Drula E."/>
            <person name="Ayuso-Fernandez I."/>
            <person name="Pacheco R."/>
            <person name="Padilla G."/>
            <person name="Ferreira P."/>
            <person name="Barriuso J."/>
            <person name="Kellner H."/>
            <person name="Castanera R."/>
            <person name="Alfaro M."/>
            <person name="Ramirez L."/>
            <person name="Pisabarro A.G."/>
            <person name="Kuo A."/>
            <person name="Tritt A."/>
            <person name="Lipzen A."/>
            <person name="He G."/>
            <person name="Yan M."/>
            <person name="Ng V."/>
            <person name="Cullen D."/>
            <person name="Martin F."/>
            <person name="Rosso M.-N."/>
            <person name="Henrissat B."/>
            <person name="Hibbett D."/>
            <person name="Martinez A.T."/>
            <person name="Grigoriev I.V."/>
        </authorList>
    </citation>
    <scope>NUCLEOTIDE SEQUENCE</scope>
    <source>
        <strain evidence="3">AH 40177</strain>
    </source>
</reference>
<dbReference type="GO" id="GO:0003676">
    <property type="term" value="F:nucleic acid binding"/>
    <property type="evidence" value="ECO:0007669"/>
    <property type="project" value="InterPro"/>
</dbReference>
<dbReference type="InterPro" id="IPR011545">
    <property type="entry name" value="DEAD/DEAH_box_helicase_dom"/>
</dbReference>
<dbReference type="InterPro" id="IPR027417">
    <property type="entry name" value="P-loop_NTPase"/>
</dbReference>
<dbReference type="AlphaFoldDB" id="A0A9P5PAY9"/>
<feature type="region of interest" description="Disordered" evidence="1">
    <location>
        <begin position="249"/>
        <end position="272"/>
    </location>
</feature>
<evidence type="ECO:0000313" key="4">
    <source>
        <dbReference type="Proteomes" id="UP000772434"/>
    </source>
</evidence>
<dbReference type="Gene3D" id="3.40.50.300">
    <property type="entry name" value="P-loop containing nucleotide triphosphate hydrolases"/>
    <property type="match status" value="1"/>
</dbReference>
<evidence type="ECO:0000256" key="1">
    <source>
        <dbReference type="SAM" id="MobiDB-lite"/>
    </source>
</evidence>
<dbReference type="SUPFAM" id="SSF52540">
    <property type="entry name" value="P-loop containing nucleoside triphosphate hydrolases"/>
    <property type="match status" value="1"/>
</dbReference>
<gene>
    <name evidence="3" type="ORF">BDP27DRAFT_1385321</name>
</gene>
<dbReference type="Proteomes" id="UP000772434">
    <property type="component" value="Unassembled WGS sequence"/>
</dbReference>
<evidence type="ECO:0000259" key="2">
    <source>
        <dbReference type="Pfam" id="PF00270"/>
    </source>
</evidence>
<dbReference type="GO" id="GO:0005524">
    <property type="term" value="F:ATP binding"/>
    <property type="evidence" value="ECO:0007669"/>
    <property type="project" value="InterPro"/>
</dbReference>
<dbReference type="EMBL" id="JADNRY010000196">
    <property type="protein sequence ID" value="KAF9061611.1"/>
    <property type="molecule type" value="Genomic_DNA"/>
</dbReference>
<protein>
    <recommendedName>
        <fullName evidence="2">DEAD/DEAH-box helicase domain-containing protein</fullName>
    </recommendedName>
</protein>
<accession>A0A9P5PAY9</accession>
<evidence type="ECO:0000313" key="3">
    <source>
        <dbReference type="EMBL" id="KAF9061611.1"/>
    </source>
</evidence>
<comment type="caution">
    <text evidence="3">The sequence shown here is derived from an EMBL/GenBank/DDBJ whole genome shotgun (WGS) entry which is preliminary data.</text>
</comment>
<feature type="domain" description="DEAD/DEAH-box helicase" evidence="2">
    <location>
        <begin position="13"/>
        <end position="142"/>
    </location>
</feature>